<dbReference type="AlphaFoldDB" id="A0A502HB84"/>
<organism evidence="1 2">
    <name type="scientific">Hymenobacter nivis</name>
    <dbReference type="NCBI Taxonomy" id="1850093"/>
    <lineage>
        <taxon>Bacteria</taxon>
        <taxon>Pseudomonadati</taxon>
        <taxon>Bacteroidota</taxon>
        <taxon>Cytophagia</taxon>
        <taxon>Cytophagales</taxon>
        <taxon>Hymenobacteraceae</taxon>
        <taxon>Hymenobacter</taxon>
    </lineage>
</organism>
<evidence type="ECO:0000313" key="1">
    <source>
        <dbReference type="EMBL" id="TPG72009.1"/>
    </source>
</evidence>
<name>A0A502HB84_9BACT</name>
<comment type="caution">
    <text evidence="1">The sequence shown here is derived from an EMBL/GenBank/DDBJ whole genome shotgun (WGS) entry which is preliminary data.</text>
</comment>
<gene>
    <name evidence="1" type="ORF">EAH73_01825</name>
</gene>
<proteinExistence type="predicted"/>
<dbReference type="EMBL" id="RCYZ01000001">
    <property type="protein sequence ID" value="TPG72009.1"/>
    <property type="molecule type" value="Genomic_DNA"/>
</dbReference>
<evidence type="ECO:0000313" key="2">
    <source>
        <dbReference type="Proteomes" id="UP000317646"/>
    </source>
</evidence>
<dbReference type="Proteomes" id="UP000317646">
    <property type="component" value="Unassembled WGS sequence"/>
</dbReference>
<accession>A0A502HB84</accession>
<dbReference type="RefSeq" id="WP_140464644.1">
    <property type="nucleotide sequence ID" value="NZ_RCYZ01000001.1"/>
</dbReference>
<keyword evidence="2" id="KW-1185">Reference proteome</keyword>
<protein>
    <submittedName>
        <fullName evidence="1">Uncharacterized protein</fullName>
    </submittedName>
</protein>
<sequence length="63" mass="6990">MIVDGVIILHTSQPNSPEMLAYMQRLQACGLQVFLRPLSALQQKKKPVIAPAIHRTLATLQPN</sequence>
<reference evidence="1 2" key="1">
    <citation type="journal article" date="2019" name="Environ. Microbiol.">
        <title>Species interactions and distinct microbial communities in high Arctic permafrost affected cryosols are associated with the CH4 and CO2 gas fluxes.</title>
        <authorList>
            <person name="Altshuler I."/>
            <person name="Hamel J."/>
            <person name="Turney S."/>
            <person name="Magnuson E."/>
            <person name="Levesque R."/>
            <person name="Greer C."/>
            <person name="Whyte L.G."/>
        </authorList>
    </citation>
    <scope>NUCLEOTIDE SEQUENCE [LARGE SCALE GENOMIC DNA]</scope>
    <source>
        <strain evidence="1 2">S9.2P</strain>
    </source>
</reference>